<dbReference type="InterPro" id="IPR006144">
    <property type="entry name" value="Secretion_HlyD_CS"/>
</dbReference>
<evidence type="ECO:0000259" key="8">
    <source>
        <dbReference type="Pfam" id="PF26002"/>
    </source>
</evidence>
<evidence type="ECO:0000313" key="9">
    <source>
        <dbReference type="EMBL" id="ABE37009.1"/>
    </source>
</evidence>
<comment type="subcellular location">
    <subcellularLocation>
        <location evidence="1">Membrane</location>
        <topology evidence="1">Single-pass membrane protein</topology>
    </subcellularLocation>
</comment>
<feature type="domain" description="AprE-like beta-barrel" evidence="8">
    <location>
        <begin position="301"/>
        <end position="396"/>
    </location>
</feature>
<dbReference type="eggNOG" id="COG0845">
    <property type="taxonomic scope" value="Bacteria"/>
</dbReference>
<evidence type="ECO:0000256" key="4">
    <source>
        <dbReference type="ARBA" id="ARBA00022692"/>
    </source>
</evidence>
<keyword evidence="4 7" id="KW-0812">Transmembrane</keyword>
<dbReference type="STRING" id="266265.Bxe_C1144"/>
<dbReference type="KEGG" id="bxb:DR64_8656"/>
<dbReference type="EMBL" id="CP000272">
    <property type="protein sequence ID" value="ABE37009.1"/>
    <property type="molecule type" value="Genomic_DNA"/>
</dbReference>
<name>Q13FY0_PARXL</name>
<evidence type="ECO:0000256" key="7">
    <source>
        <dbReference type="SAM" id="Phobius"/>
    </source>
</evidence>
<evidence type="ECO:0000256" key="3">
    <source>
        <dbReference type="ARBA" id="ARBA00022448"/>
    </source>
</evidence>
<dbReference type="GO" id="GO:0009306">
    <property type="term" value="P:protein secretion"/>
    <property type="evidence" value="ECO:0007669"/>
    <property type="project" value="InterPro"/>
</dbReference>
<dbReference type="GO" id="GO:0016020">
    <property type="term" value="C:membrane"/>
    <property type="evidence" value="ECO:0007669"/>
    <property type="project" value="UniProtKB-SubCell"/>
</dbReference>
<sequence>MANSLFRQEALDANKYKLMGSVRLYTPPYRWLVISIVAALTLTIVLLLLFGTYTRRERVAGQLLPAKGALNVSPPISGTVVSTSVKEGQPVEKGTELMVISAEVATQMGGTRESIAEQLKLQRSRLEMDLNGERQLNSEERGGLQARSTALQAQLTQIGLQKSQRERQAQLAQAQLDKLLKMREEGYASNSQVDQQEGVVIDAGARLQDLARQRLDVEQQLTQIRQQLRELPINSLNHRHDIERKLADIDQTMIENESRRAVILRAPQEATVAAMLAKPGQIISNGQTAVSLLPKGAELEAQLMVPSRAIGFIHEGDRVVLRYQAYPYQKFGQQYGRIVELSRTALTPLEIANMTGQSNVQEQHYRVTVALDRQDIMTYGHSEILRPGMALEADILLENRRLIEWVFEPLLAIGRRASL</sequence>
<keyword evidence="5 7" id="KW-1133">Transmembrane helix</keyword>
<keyword evidence="6 7" id="KW-0472">Membrane</keyword>
<reference evidence="9 10" key="1">
    <citation type="journal article" date="2006" name="Proc. Natl. Acad. Sci. U.S.A.">
        <title>Burkholderia xenovorans LB400 harbors a multi-replicon, 9.73-Mbp genome shaped for versatility.</title>
        <authorList>
            <person name="Chain P.S."/>
            <person name="Denef V.J."/>
            <person name="Konstantinidis K.T."/>
            <person name="Vergez L.M."/>
            <person name="Agullo L."/>
            <person name="Reyes V.L."/>
            <person name="Hauser L."/>
            <person name="Cordova M."/>
            <person name="Gomez L."/>
            <person name="Gonzalez M."/>
            <person name="Land M."/>
            <person name="Lao V."/>
            <person name="Larimer F."/>
            <person name="LiPuma J.J."/>
            <person name="Mahenthiralingam E."/>
            <person name="Malfatti S.A."/>
            <person name="Marx C.J."/>
            <person name="Parnell J.J."/>
            <person name="Ramette A."/>
            <person name="Richardson P."/>
            <person name="Seeger M."/>
            <person name="Smith D."/>
            <person name="Spilker T."/>
            <person name="Sul W.J."/>
            <person name="Tsoi T.V."/>
            <person name="Ulrich L.E."/>
            <person name="Zhulin I.B."/>
            <person name="Tiedje J.M."/>
        </authorList>
    </citation>
    <scope>NUCLEOTIDE SEQUENCE [LARGE SCALE GENOMIC DNA]</scope>
    <source>
        <strain evidence="9 10">LB400</strain>
    </source>
</reference>
<feature type="transmembrane region" description="Helical" evidence="7">
    <location>
        <begin position="29"/>
        <end position="50"/>
    </location>
</feature>
<dbReference type="Gene3D" id="2.40.50.100">
    <property type="match status" value="1"/>
</dbReference>
<keyword evidence="10" id="KW-1185">Reference proteome</keyword>
<comment type="similarity">
    <text evidence="2">Belongs to the membrane fusion protein (MFP) (TC 8.A.1) family.</text>
</comment>
<gene>
    <name evidence="9" type="ORF">Bxe_C1144</name>
</gene>
<dbReference type="KEGG" id="bxe:Bxe_C1144"/>
<dbReference type="InterPro" id="IPR058982">
    <property type="entry name" value="Beta-barrel_AprE"/>
</dbReference>
<dbReference type="PRINTS" id="PR01490">
    <property type="entry name" value="RTXTOXIND"/>
</dbReference>
<dbReference type="PANTHER" id="PTHR30386:SF28">
    <property type="entry name" value="EXPORTED PROTEIN"/>
    <property type="match status" value="1"/>
</dbReference>
<evidence type="ECO:0000313" key="10">
    <source>
        <dbReference type="Proteomes" id="UP000001817"/>
    </source>
</evidence>
<protein>
    <submittedName>
        <fullName evidence="9">ABC antibiotic efflux pump, membrane fusion protein, HlyD subfamily</fullName>
    </submittedName>
</protein>
<evidence type="ECO:0000256" key="2">
    <source>
        <dbReference type="ARBA" id="ARBA00009477"/>
    </source>
</evidence>
<dbReference type="PROSITE" id="PS00543">
    <property type="entry name" value="HLYD_FAMILY"/>
    <property type="match status" value="1"/>
</dbReference>
<proteinExistence type="inferred from homology"/>
<evidence type="ECO:0000256" key="5">
    <source>
        <dbReference type="ARBA" id="ARBA00022989"/>
    </source>
</evidence>
<dbReference type="Pfam" id="PF26002">
    <property type="entry name" value="Beta-barrel_AprE"/>
    <property type="match status" value="1"/>
</dbReference>
<dbReference type="PATRIC" id="fig|266265.5.peg.8898"/>
<dbReference type="AlphaFoldDB" id="Q13FY0"/>
<evidence type="ECO:0000256" key="1">
    <source>
        <dbReference type="ARBA" id="ARBA00004167"/>
    </source>
</evidence>
<dbReference type="Gene3D" id="2.40.30.170">
    <property type="match status" value="1"/>
</dbReference>
<accession>Q13FY0</accession>
<dbReference type="PANTHER" id="PTHR30386">
    <property type="entry name" value="MEMBRANE FUSION SUBUNIT OF EMRAB-TOLC MULTIDRUG EFFLUX PUMP"/>
    <property type="match status" value="1"/>
</dbReference>
<dbReference type="InterPro" id="IPR050739">
    <property type="entry name" value="MFP"/>
</dbReference>
<dbReference type="OrthoDB" id="9775513at2"/>
<keyword evidence="3" id="KW-0813">Transport</keyword>
<organism evidence="9 10">
    <name type="scientific">Paraburkholderia xenovorans (strain LB400)</name>
    <dbReference type="NCBI Taxonomy" id="266265"/>
    <lineage>
        <taxon>Bacteria</taxon>
        <taxon>Pseudomonadati</taxon>
        <taxon>Pseudomonadota</taxon>
        <taxon>Betaproteobacteria</taxon>
        <taxon>Burkholderiales</taxon>
        <taxon>Burkholderiaceae</taxon>
        <taxon>Paraburkholderia</taxon>
    </lineage>
</organism>
<dbReference type="Proteomes" id="UP000001817">
    <property type="component" value="Chromosome 3"/>
</dbReference>
<evidence type="ECO:0000256" key="6">
    <source>
        <dbReference type="ARBA" id="ARBA00023136"/>
    </source>
</evidence>